<evidence type="ECO:0000313" key="2">
    <source>
        <dbReference type="Proteomes" id="UP000069831"/>
    </source>
</evidence>
<protein>
    <submittedName>
        <fullName evidence="1">Uncharacterized protein</fullName>
    </submittedName>
</protein>
<dbReference type="EMBL" id="FIIR01000046">
    <property type="protein sequence ID" value="CYW15609.1"/>
    <property type="molecule type" value="Genomic_DNA"/>
</dbReference>
<dbReference type="Proteomes" id="UP000069831">
    <property type="component" value="Unassembled WGS sequence"/>
</dbReference>
<gene>
    <name evidence="1" type="ORF">ERS132457_02140</name>
</gene>
<accession>A0A0Z8MYH3</accession>
<proteinExistence type="predicted"/>
<name>A0A0Z8MYH3_STRSU</name>
<sequence>MNMNNIEMISFCILLEEVGEVRQLLENLINLKKETFSNISIGIIPFASSLSDGILHFLPENVIEELPNIRGQELKRIIANVRVSYKQYSDKKFNKAMKMIYGREEVFYSQMIKDYKLLQKLVIGIFGQHDLGVFYYKGIPYANTNQYHIYLESILSKTGRNDISYFSDEATSLFFEYSKNLGTLINSTNIKPISNAISQEINPNDFEQKDFFVLDTKRRNFLVGSLPIETQLFLFNILCQNNFILYVMPDILKSKNQFFTRSLIQCYLVSITAIRLVYTKYETYLSEAQKEQFCKIIDNKEKYLNINQSFRNNIFHYKISNIPLEVFTNSDEFFKELVEFHSNKRFKDFQELLVAETIKINNLIDSLIK</sequence>
<evidence type="ECO:0000313" key="1">
    <source>
        <dbReference type="EMBL" id="CYW15609.1"/>
    </source>
</evidence>
<dbReference type="AlphaFoldDB" id="A0A0Z8MYH3"/>
<reference evidence="1 2" key="1">
    <citation type="submission" date="2016-02" db="EMBL/GenBank/DDBJ databases">
        <authorList>
            <consortium name="Pathogen Informatics"/>
        </authorList>
    </citation>
    <scope>NUCLEOTIDE SEQUENCE [LARGE SCALE GENOMIC DNA]</scope>
    <source>
        <strain evidence="1 2">LSS95</strain>
    </source>
</reference>
<organism evidence="1 2">
    <name type="scientific">Streptococcus suis</name>
    <dbReference type="NCBI Taxonomy" id="1307"/>
    <lineage>
        <taxon>Bacteria</taxon>
        <taxon>Bacillati</taxon>
        <taxon>Bacillota</taxon>
        <taxon>Bacilli</taxon>
        <taxon>Lactobacillales</taxon>
        <taxon>Streptococcaceae</taxon>
        <taxon>Streptococcus</taxon>
    </lineage>
</organism>